<reference evidence="2" key="1">
    <citation type="submission" date="2017-02" db="EMBL/GenBank/DDBJ databases">
        <title>Pseudomonas floridae sp. nov., a novel pathogenic bacterial species isolated from tomato.</title>
        <authorList>
            <person name="Timilsina S."/>
            <person name="Vallad G.E."/>
            <person name="Jones J.B."/>
        </authorList>
    </citation>
    <scope>NUCLEOTIDE SEQUENCE [LARGE SCALE GENOMIC DNA]</scope>
    <source>
        <strain evidence="2">GEV388</strain>
    </source>
</reference>
<proteinExistence type="predicted"/>
<dbReference type="Proteomes" id="UP000192815">
    <property type="component" value="Unassembled WGS sequence"/>
</dbReference>
<dbReference type="STRING" id="1958950.BZK31_26370"/>
<dbReference type="AlphaFoldDB" id="A0A1X0MYC4"/>
<evidence type="ECO:0000313" key="1">
    <source>
        <dbReference type="EMBL" id="ORC54184.1"/>
    </source>
</evidence>
<gene>
    <name evidence="1" type="ORF">BZK31_26370</name>
</gene>
<protein>
    <submittedName>
        <fullName evidence="1">Uncharacterized protein</fullName>
    </submittedName>
</protein>
<accession>A0A1X0MYC4</accession>
<organism evidence="1 2">
    <name type="scientific">Pseudomonas floridensis</name>
    <dbReference type="NCBI Taxonomy" id="1958950"/>
    <lineage>
        <taxon>Bacteria</taxon>
        <taxon>Pseudomonadati</taxon>
        <taxon>Pseudomonadota</taxon>
        <taxon>Gammaproteobacteria</taxon>
        <taxon>Pseudomonadales</taxon>
        <taxon>Pseudomonadaceae</taxon>
        <taxon>Pseudomonas</taxon>
    </lineage>
</organism>
<evidence type="ECO:0000313" key="2">
    <source>
        <dbReference type="Proteomes" id="UP000192815"/>
    </source>
</evidence>
<name>A0A1X0MYC4_9PSED</name>
<comment type="caution">
    <text evidence="1">The sequence shown here is derived from an EMBL/GenBank/DDBJ whole genome shotgun (WGS) entry which is preliminary data.</text>
</comment>
<keyword evidence="2" id="KW-1185">Reference proteome</keyword>
<sequence length="68" mass="7412">MNGQCDSVLRVVTSQQQTVANGQADACVEWTFEVGVRKKGAMLPALAKGWKQHLPSGSPFYAPNVIFF</sequence>
<dbReference type="EMBL" id="MUIO01000139">
    <property type="protein sequence ID" value="ORC54184.1"/>
    <property type="molecule type" value="Genomic_DNA"/>
</dbReference>